<dbReference type="EMBL" id="BFAA01000869">
    <property type="protein sequence ID" value="GCB74150.1"/>
    <property type="molecule type" value="Genomic_DNA"/>
</dbReference>
<protein>
    <submittedName>
        <fullName evidence="1">Uncharacterized protein</fullName>
    </submittedName>
</protein>
<evidence type="ECO:0000313" key="2">
    <source>
        <dbReference type="Proteomes" id="UP000288216"/>
    </source>
</evidence>
<sequence>MDTIGANFKNRFLLPSTPKDIQPDIGVVPFSGILGAYASMLQHSPILASEALQNDASCVQSGFSLRRKETAYKDQQEKRKEEG</sequence>
<name>A0A401PLZ4_SCYTO</name>
<organism evidence="1 2">
    <name type="scientific">Scyliorhinus torazame</name>
    <name type="common">Cloudy catshark</name>
    <name type="synonym">Catulus torazame</name>
    <dbReference type="NCBI Taxonomy" id="75743"/>
    <lineage>
        <taxon>Eukaryota</taxon>
        <taxon>Metazoa</taxon>
        <taxon>Chordata</taxon>
        <taxon>Craniata</taxon>
        <taxon>Vertebrata</taxon>
        <taxon>Chondrichthyes</taxon>
        <taxon>Elasmobranchii</taxon>
        <taxon>Galeomorphii</taxon>
        <taxon>Galeoidea</taxon>
        <taxon>Carcharhiniformes</taxon>
        <taxon>Scyliorhinidae</taxon>
        <taxon>Scyliorhinus</taxon>
    </lineage>
</organism>
<proteinExistence type="predicted"/>
<accession>A0A401PLZ4</accession>
<evidence type="ECO:0000313" key="1">
    <source>
        <dbReference type="EMBL" id="GCB74150.1"/>
    </source>
</evidence>
<comment type="caution">
    <text evidence="1">The sequence shown here is derived from an EMBL/GenBank/DDBJ whole genome shotgun (WGS) entry which is preliminary data.</text>
</comment>
<keyword evidence="2" id="KW-1185">Reference proteome</keyword>
<dbReference type="Proteomes" id="UP000288216">
    <property type="component" value="Unassembled WGS sequence"/>
</dbReference>
<dbReference type="AlphaFoldDB" id="A0A401PLZ4"/>
<reference evidence="1 2" key="1">
    <citation type="journal article" date="2018" name="Nat. Ecol. Evol.">
        <title>Shark genomes provide insights into elasmobranch evolution and the origin of vertebrates.</title>
        <authorList>
            <person name="Hara Y"/>
            <person name="Yamaguchi K"/>
            <person name="Onimaru K"/>
            <person name="Kadota M"/>
            <person name="Koyanagi M"/>
            <person name="Keeley SD"/>
            <person name="Tatsumi K"/>
            <person name="Tanaka K"/>
            <person name="Motone F"/>
            <person name="Kageyama Y"/>
            <person name="Nozu R"/>
            <person name="Adachi N"/>
            <person name="Nishimura O"/>
            <person name="Nakagawa R"/>
            <person name="Tanegashima C"/>
            <person name="Kiyatake I"/>
            <person name="Matsumoto R"/>
            <person name="Murakumo K"/>
            <person name="Nishida K"/>
            <person name="Terakita A"/>
            <person name="Kuratani S"/>
            <person name="Sato K"/>
            <person name="Hyodo S Kuraku.S."/>
        </authorList>
    </citation>
    <scope>NUCLEOTIDE SEQUENCE [LARGE SCALE GENOMIC DNA]</scope>
</reference>
<gene>
    <name evidence="1" type="ORF">scyTo_0003237</name>
</gene>